<feature type="transmembrane region" description="Helical" evidence="6">
    <location>
        <begin position="1008"/>
        <end position="1027"/>
    </location>
</feature>
<keyword evidence="3 6" id="KW-1133">Transmembrane helix</keyword>
<feature type="compositionally biased region" description="Low complexity" evidence="5">
    <location>
        <begin position="1409"/>
        <end position="1450"/>
    </location>
</feature>
<feature type="transmembrane region" description="Helical" evidence="6">
    <location>
        <begin position="1068"/>
        <end position="1088"/>
    </location>
</feature>
<dbReference type="InterPro" id="IPR018820">
    <property type="entry name" value="BRE4-related_DUF2421"/>
</dbReference>
<dbReference type="Pfam" id="PF10334">
    <property type="entry name" value="BRE4"/>
    <property type="match status" value="1"/>
</dbReference>
<feature type="transmembrane region" description="Helical" evidence="6">
    <location>
        <begin position="405"/>
        <end position="427"/>
    </location>
</feature>
<evidence type="ECO:0000256" key="6">
    <source>
        <dbReference type="SAM" id="Phobius"/>
    </source>
</evidence>
<dbReference type="GO" id="GO:0016020">
    <property type="term" value="C:membrane"/>
    <property type="evidence" value="ECO:0007669"/>
    <property type="project" value="UniProtKB-SubCell"/>
</dbReference>
<evidence type="ECO:0000256" key="5">
    <source>
        <dbReference type="SAM" id="MobiDB-lite"/>
    </source>
</evidence>
<keyword evidence="4 6" id="KW-0472">Membrane</keyword>
<feature type="region of interest" description="Disordered" evidence="5">
    <location>
        <begin position="1339"/>
        <end position="1360"/>
    </location>
</feature>
<feature type="compositionally biased region" description="Low complexity" evidence="5">
    <location>
        <begin position="213"/>
        <end position="225"/>
    </location>
</feature>
<feature type="compositionally biased region" description="Basic and acidic residues" evidence="5">
    <location>
        <begin position="270"/>
        <end position="291"/>
    </location>
</feature>
<feature type="region of interest" description="Disordered" evidence="5">
    <location>
        <begin position="1"/>
        <end position="68"/>
    </location>
</feature>
<dbReference type="Pfam" id="PF13515">
    <property type="entry name" value="FUSC_2"/>
    <property type="match status" value="1"/>
</dbReference>
<feature type="compositionally biased region" description="Low complexity" evidence="5">
    <location>
        <begin position="1486"/>
        <end position="1510"/>
    </location>
</feature>
<feature type="transmembrane region" description="Helical" evidence="6">
    <location>
        <begin position="501"/>
        <end position="518"/>
    </location>
</feature>
<keyword evidence="10" id="KW-1185">Reference proteome</keyword>
<sequence length="1554" mass="169783">MSASGSRPAAVREASLQTPSTPTTPQRAMPRGIPASASWAQNRYAGNNDEEGALLPQSLPHAAEATTSQRGLWGAVGASIRAASAARSGSRRAERDADQAWIHRDEFSGWLRSGREGAKEDHRSSGASAGQWESLARLFEEPSRTPGGRRSSARHSTATSGNARQGRGTSSSAGLNVEHARTSVLSDSTASLGHAPGDSSIISLGTPTTSRGRTATASQAQRATSPSHTDRRQWTRFLSPGRGPPPSARGRSASDAESISEEPDSFIDADPEHIPRGEDPLAYSEDKRLLDDSDDEGEPSRSDQQPSQAGVPRMEASPRRSWRTLWEVMNGSRIRLVHKDIFKCAIAYFLASLFTYAPLLSQLMADILPDRDGVAIPISNLFLVATVSVYFHPGRSMGSMIEADIFAALAFLYSIALGLVSMITAVALHQAGFAAFSNILTVVLFIGCGMGLVGYVRAKLVRPAFSSAASLIGVIVFTVIAKEGGTHFGRFETDKVYDVSLVVAVGALVTNTVCFLLWPQSACTNLESDIQRNLQGFATLLRVLTKTFLLDDPDEFHIRADRIKKASDNLHASFTSLKKNLGEAKLEAPFDWRMRGQISSYVSVVECMNGLALHLGGLRSSCGLQHDIMAAQRVERQTAEQHGIRLPEHDQNMAVAGAISGRPLSALIDDQDDSDDEQAEAAHFQERAVAFNAFLEGVGPHMRSLVFTCARSLNGLRSAFGTQPAAANSPNASPSLPESEGGSFRSLAEDVALGLKRFQHEQDISTKRLYTVYPLAKKASDSEDAGIGPMLGASPGFQADEEVFVIFYFLFLLEEFARDLQHLISVMDHIRQARQESQSALTPWACLRPWRFLMQRRRLPSPFARRRRTRNVWQRFAHLLSLDSTRTVPDWPSHKRHQLHTAQTPAARTLKQRAARWVWELGQWLRQPDSKFGLKAGIGCALLASPAFITTTRPVFLEFQGQWAIVTFMVILQPTMGQSNNMVVHQTVGTIVGAGAAYFARMIFKDNWIALAMFGFLYSLPCFDYIISKPVRAQSGRFSIVTYNLVALYSYTLRGEGMDVEQLAIRRAIAVVIGVVSATAMNSLVWPFEARRELAYGLSELLFNLSALYQRLVLTYSSSPPRDEEPHSDLVGVHDDLEEAAPLLESALHGDDIMQAMELQLQVQLISLEGLLAQTKHEFRLKGPFPVSTYRKYLGCCQNILDKLHAMRGVTGRRDWHTRVRSDFVVPVDATGVRREMVGNVLLFFYLLGSAFHLKTPMPPYLPPAERSRLALLETIRELPAVKRRAVRGSSAYLLYFSYALSMKDLIWQLEEIGRLTQDAFGVLGGSVEAFEAQFQRGEHSLSATPRMTPRASLSVRRDGADVSTRARRLPALLIGSAQAGPSQTRFEGSTLYTLLLSNPPAPYSLSMPRSSRSGGGRSAPAGSRGAHTMAAPQHAPAQQMHAPAAQQQRAPGLFGQMASTAAGVAVGSTVGHGISNMLFGGGGQAAAPAPDQYAQQAQQQQPWAQSQDPRTAGNCELQSKDFLRCLESTGNDMQSCSYYLDQLKACQAAARPY</sequence>
<dbReference type="Proteomes" id="UP000054845">
    <property type="component" value="Unassembled WGS sequence"/>
</dbReference>
<evidence type="ECO:0000259" key="7">
    <source>
        <dbReference type="Pfam" id="PF10334"/>
    </source>
</evidence>
<feature type="compositionally biased region" description="Polar residues" evidence="5">
    <location>
        <begin position="200"/>
        <end position="212"/>
    </location>
</feature>
<proteinExistence type="predicted"/>
<dbReference type="InterPro" id="IPR052430">
    <property type="entry name" value="IVT-Associated"/>
</dbReference>
<feature type="transmembrane region" description="Helical" evidence="6">
    <location>
        <begin position="433"/>
        <end position="456"/>
    </location>
</feature>
<reference evidence="10" key="1">
    <citation type="submission" date="2014-09" db="EMBL/GenBank/DDBJ databases">
        <authorList>
            <person name="Sharma Rahul"/>
            <person name="Thines Marco"/>
        </authorList>
    </citation>
    <scope>NUCLEOTIDE SEQUENCE [LARGE SCALE GENOMIC DNA]</scope>
</reference>
<dbReference type="InterPro" id="IPR023244">
    <property type="entry name" value="Brefeldin_A-sensitivity_4"/>
</dbReference>
<dbReference type="EMBL" id="CCYA01000391">
    <property type="protein sequence ID" value="CEH16732.1"/>
    <property type="molecule type" value="Genomic_DNA"/>
</dbReference>
<dbReference type="STRING" id="401625.A0A0P1BKM4"/>
<feature type="transmembrane region" description="Helical" evidence="6">
    <location>
        <begin position="463"/>
        <end position="481"/>
    </location>
</feature>
<keyword evidence="2 6" id="KW-0812">Transmembrane</keyword>
<feature type="domain" description="Integral membrane bound transporter" evidence="8">
    <location>
        <begin position="960"/>
        <end position="1078"/>
    </location>
</feature>
<feature type="compositionally biased region" description="Low complexity" evidence="5">
    <location>
        <begin position="724"/>
        <end position="740"/>
    </location>
</feature>
<evidence type="ECO:0000256" key="2">
    <source>
        <dbReference type="ARBA" id="ARBA00022692"/>
    </source>
</evidence>
<evidence type="ECO:0000259" key="8">
    <source>
        <dbReference type="Pfam" id="PF13515"/>
    </source>
</evidence>
<feature type="region of interest" description="Disordered" evidence="5">
    <location>
        <begin position="83"/>
        <end position="316"/>
    </location>
</feature>
<dbReference type="PRINTS" id="PR02047">
    <property type="entry name" value="BREFELDNASP4"/>
</dbReference>
<feature type="transmembrane region" description="Helical" evidence="6">
    <location>
        <begin position="984"/>
        <end position="1002"/>
    </location>
</feature>
<dbReference type="OrthoDB" id="68611at2759"/>
<feature type="region of interest" description="Disordered" evidence="5">
    <location>
        <begin position="723"/>
        <end position="742"/>
    </location>
</feature>
<feature type="transmembrane region" description="Helical" evidence="6">
    <location>
        <begin position="373"/>
        <end position="393"/>
    </location>
</feature>
<accession>A0A0P1BKM4</accession>
<protein>
    <submittedName>
        <fullName evidence="9">Uncharacterized conserved protein</fullName>
    </submittedName>
</protein>
<dbReference type="PANTHER" id="PTHR47804:SF1">
    <property type="entry name" value="DUF2421 DOMAIN-CONTAINING PROTEIN"/>
    <property type="match status" value="1"/>
</dbReference>
<comment type="subcellular location">
    <subcellularLocation>
        <location evidence="1">Membrane</location>
        <topology evidence="1">Multi-pass membrane protein</topology>
    </subcellularLocation>
</comment>
<evidence type="ECO:0000313" key="9">
    <source>
        <dbReference type="EMBL" id="CEH16732.1"/>
    </source>
</evidence>
<feature type="region of interest" description="Disordered" evidence="5">
    <location>
        <begin position="1404"/>
        <end position="1450"/>
    </location>
</feature>
<dbReference type="InterPro" id="IPR049453">
    <property type="entry name" value="Memb_transporter_dom"/>
</dbReference>
<dbReference type="PANTHER" id="PTHR47804">
    <property type="entry name" value="60S RIBOSOMAL PROTEIN L19"/>
    <property type="match status" value="1"/>
</dbReference>
<evidence type="ECO:0000256" key="4">
    <source>
        <dbReference type="ARBA" id="ARBA00023136"/>
    </source>
</evidence>
<evidence type="ECO:0000256" key="3">
    <source>
        <dbReference type="ARBA" id="ARBA00022989"/>
    </source>
</evidence>
<evidence type="ECO:0000256" key="1">
    <source>
        <dbReference type="ARBA" id="ARBA00004141"/>
    </source>
</evidence>
<feature type="region of interest" description="Disordered" evidence="5">
    <location>
        <begin position="1486"/>
        <end position="1513"/>
    </location>
</feature>
<feature type="transmembrane region" description="Helical" evidence="6">
    <location>
        <begin position="341"/>
        <end position="361"/>
    </location>
</feature>
<evidence type="ECO:0000313" key="10">
    <source>
        <dbReference type="Proteomes" id="UP000054845"/>
    </source>
</evidence>
<feature type="domain" description="DUF2421" evidence="7">
    <location>
        <begin position="1146"/>
        <end position="1263"/>
    </location>
</feature>
<feature type="compositionally biased region" description="Acidic residues" evidence="5">
    <location>
        <begin position="258"/>
        <end position="269"/>
    </location>
</feature>
<name>A0A0P1BKM4_9BASI</name>
<feature type="compositionally biased region" description="Low complexity" evidence="5">
    <location>
        <begin position="148"/>
        <end position="161"/>
    </location>
</feature>
<feature type="compositionally biased region" description="Basic and acidic residues" evidence="5">
    <location>
        <begin position="91"/>
        <end position="124"/>
    </location>
</feature>
<organism evidence="9 10">
    <name type="scientific">Ceraceosorus bombacis</name>
    <dbReference type="NCBI Taxonomy" id="401625"/>
    <lineage>
        <taxon>Eukaryota</taxon>
        <taxon>Fungi</taxon>
        <taxon>Dikarya</taxon>
        <taxon>Basidiomycota</taxon>
        <taxon>Ustilaginomycotina</taxon>
        <taxon>Exobasidiomycetes</taxon>
        <taxon>Ceraceosorales</taxon>
        <taxon>Ceraceosoraceae</taxon>
        <taxon>Ceraceosorus</taxon>
    </lineage>
</organism>